<dbReference type="EMBL" id="DNZF01000149">
    <property type="protein sequence ID" value="HBK53625.1"/>
    <property type="molecule type" value="Genomic_DNA"/>
</dbReference>
<evidence type="ECO:0000256" key="1">
    <source>
        <dbReference type="ARBA" id="ARBA00004167"/>
    </source>
</evidence>
<dbReference type="AlphaFoldDB" id="A0A354YWA6"/>
<dbReference type="InterPro" id="IPR005311">
    <property type="entry name" value="PBP_dimer"/>
</dbReference>
<keyword evidence="9" id="KW-0133">Cell shape</keyword>
<evidence type="ECO:0000256" key="14">
    <source>
        <dbReference type="SAM" id="Coils"/>
    </source>
</evidence>
<accession>A0A354YWA6</accession>
<dbReference type="Pfam" id="PF03717">
    <property type="entry name" value="PBP_dimer"/>
    <property type="match status" value="1"/>
</dbReference>
<feature type="transmembrane region" description="Helical" evidence="15">
    <location>
        <begin position="12"/>
        <end position="35"/>
    </location>
</feature>
<comment type="caution">
    <text evidence="18">The sequence shown here is derived from an EMBL/GenBank/DDBJ whole genome shotgun (WGS) entry which is preliminary data.</text>
</comment>
<evidence type="ECO:0000256" key="2">
    <source>
        <dbReference type="ARBA" id="ARBA00004236"/>
    </source>
</evidence>
<gene>
    <name evidence="18" type="primary">mrdA</name>
    <name evidence="18" type="ORF">DDZ44_06795</name>
</gene>
<dbReference type="NCBIfam" id="TIGR03423">
    <property type="entry name" value="pbp2_mrdA"/>
    <property type="match status" value="1"/>
</dbReference>
<keyword evidence="5" id="KW-0997">Cell inner membrane</keyword>
<sequence>MKSDELKKRLKIYAAIVIALLVILAIRLAIVQLFFNEVYQTQAKDNRIRLVAIKAPRGEIYDRNAHILAANKLVYTLSLTFLQLGDQQQVINNLVSLVQDYYPDITFDFIKDKIEKQKFRLFEPVIIIRDIPWEMVVKLEENRRDLPGVSVVVEPLRYYPEAALAGHVLGYIHSINSEELARVETSKYSINSLIGKSGIEKQYEQYLRGEDGARQVEVDARGRPRRELVTLEPSPGDNLYLTLDMKLQRVLEKSMADTLKRLQVKYPKARVGSAVVLNVKTGEVLAMCSNPPLDPNDWKGNLSLQRVPYYFPQGNAYNPMEPGAEVNRALQSTYPPGSTFKPVTGMAALEKGGVDPLKNLVNCKGAYWIAPYIPCTGVHGNVNYYTGMATSCNTFFQEMGRRAGKDAIVWVGRQFGLGTKTGIDLPDEESGLLPSPEWKKERFARVVDKKYEVLQKQLAEKYEELLAKAQDDEQKRSLEKKLKQEKIKLEAQYEIDYGFETKWQAFDTFNMSIGQGDNDYTVIQLANYVAAIANGGHLMKPYVVSRIVSHDNKVLKVFHPQLIHDVELKAESIRETRKAMLAVTQPGGTAHFLFYNFPKEIGIAAKTGTAQTGRAGDNQLKEFHGVFVAFAPYDDPEIAFAGVVEYGHHGSESAGYVARDIFEHYFGLVDHLAEDEADKAKAADRINEAEAAVENATTNQPIE</sequence>
<dbReference type="InterPro" id="IPR001460">
    <property type="entry name" value="PCN-bd_Tpept"/>
</dbReference>
<evidence type="ECO:0000256" key="9">
    <source>
        <dbReference type="ARBA" id="ARBA00022960"/>
    </source>
</evidence>
<name>A0A354YWA6_9FIRM</name>
<feature type="coiled-coil region" evidence="14">
    <location>
        <begin position="455"/>
        <end position="495"/>
    </location>
</feature>
<dbReference type="GO" id="GO:0005886">
    <property type="term" value="C:plasma membrane"/>
    <property type="evidence" value="ECO:0007669"/>
    <property type="project" value="UniProtKB-SubCell"/>
</dbReference>
<protein>
    <submittedName>
        <fullName evidence="18">Penicillin-binding protein 2</fullName>
    </submittedName>
</protein>
<dbReference type="PANTHER" id="PTHR30627">
    <property type="entry name" value="PEPTIDOGLYCAN D,D-TRANSPEPTIDASE"/>
    <property type="match status" value="1"/>
</dbReference>
<dbReference type="RefSeq" id="WP_276619097.1">
    <property type="nucleotide sequence ID" value="NZ_DHSN01000017.1"/>
</dbReference>
<keyword evidence="14" id="KW-0175">Coiled coil</keyword>
<evidence type="ECO:0000256" key="10">
    <source>
        <dbReference type="ARBA" id="ARBA00022984"/>
    </source>
</evidence>
<keyword evidence="6" id="KW-0645">Protease</keyword>
<evidence type="ECO:0000256" key="5">
    <source>
        <dbReference type="ARBA" id="ARBA00022519"/>
    </source>
</evidence>
<dbReference type="Gene3D" id="3.90.1310.10">
    <property type="entry name" value="Penicillin-binding protein 2a (Domain 2)"/>
    <property type="match status" value="1"/>
</dbReference>
<feature type="domain" description="Penicillin-binding protein dimerisation" evidence="17">
    <location>
        <begin position="53"/>
        <end position="227"/>
    </location>
</feature>
<keyword evidence="11 15" id="KW-1133">Transmembrane helix</keyword>
<dbReference type="Proteomes" id="UP000263273">
    <property type="component" value="Unassembled WGS sequence"/>
</dbReference>
<dbReference type="GO" id="GO:0071555">
    <property type="term" value="P:cell wall organization"/>
    <property type="evidence" value="ECO:0007669"/>
    <property type="project" value="UniProtKB-KW"/>
</dbReference>
<dbReference type="GO" id="GO:0008360">
    <property type="term" value="P:regulation of cell shape"/>
    <property type="evidence" value="ECO:0007669"/>
    <property type="project" value="UniProtKB-KW"/>
</dbReference>
<comment type="subcellular location">
    <subcellularLocation>
        <location evidence="2">Cell membrane</location>
    </subcellularLocation>
    <subcellularLocation>
        <location evidence="1">Membrane</location>
        <topology evidence="1">Single-pass membrane protein</topology>
    </subcellularLocation>
</comment>
<evidence type="ECO:0000256" key="12">
    <source>
        <dbReference type="ARBA" id="ARBA00023136"/>
    </source>
</evidence>
<dbReference type="InterPro" id="IPR012338">
    <property type="entry name" value="Beta-lactam/transpept-like"/>
</dbReference>
<keyword evidence="12 15" id="KW-0472">Membrane</keyword>
<dbReference type="InterPro" id="IPR050515">
    <property type="entry name" value="Beta-lactam/transpept"/>
</dbReference>
<dbReference type="InterPro" id="IPR017790">
    <property type="entry name" value="Penicillin-binding_protein_2"/>
</dbReference>
<dbReference type="GO" id="GO:0008658">
    <property type="term" value="F:penicillin binding"/>
    <property type="evidence" value="ECO:0007669"/>
    <property type="project" value="InterPro"/>
</dbReference>
<dbReference type="PANTHER" id="PTHR30627:SF2">
    <property type="entry name" value="PEPTIDOGLYCAN D,D-TRANSPEPTIDASE MRDA"/>
    <property type="match status" value="1"/>
</dbReference>
<dbReference type="SUPFAM" id="SSF56519">
    <property type="entry name" value="Penicillin binding protein dimerisation domain"/>
    <property type="match status" value="1"/>
</dbReference>
<dbReference type="GO" id="GO:0071972">
    <property type="term" value="F:peptidoglycan L,D-transpeptidase activity"/>
    <property type="evidence" value="ECO:0007669"/>
    <property type="project" value="TreeGrafter"/>
</dbReference>
<dbReference type="Gene3D" id="3.40.710.10">
    <property type="entry name" value="DD-peptidase/beta-lactamase superfamily"/>
    <property type="match status" value="1"/>
</dbReference>
<dbReference type="InterPro" id="IPR036138">
    <property type="entry name" value="PBP_dimer_sf"/>
</dbReference>
<dbReference type="STRING" id="378794.GCA_001570625_02091"/>
<dbReference type="Pfam" id="PF00905">
    <property type="entry name" value="Transpeptidase"/>
    <property type="match status" value="1"/>
</dbReference>
<evidence type="ECO:0000256" key="13">
    <source>
        <dbReference type="ARBA" id="ARBA00023316"/>
    </source>
</evidence>
<organism evidence="18 19">
    <name type="scientific">Syntrophomonas wolfei</name>
    <dbReference type="NCBI Taxonomy" id="863"/>
    <lineage>
        <taxon>Bacteria</taxon>
        <taxon>Bacillati</taxon>
        <taxon>Bacillota</taxon>
        <taxon>Clostridia</taxon>
        <taxon>Eubacteriales</taxon>
        <taxon>Syntrophomonadaceae</taxon>
        <taxon>Syntrophomonas</taxon>
    </lineage>
</organism>
<reference evidence="18 19" key="1">
    <citation type="journal article" date="2018" name="Nat. Biotechnol.">
        <title>A standardized bacterial taxonomy based on genome phylogeny substantially revises the tree of life.</title>
        <authorList>
            <person name="Parks D.H."/>
            <person name="Chuvochina M."/>
            <person name="Waite D.W."/>
            <person name="Rinke C."/>
            <person name="Skarshewski A."/>
            <person name="Chaumeil P.A."/>
            <person name="Hugenholtz P."/>
        </authorList>
    </citation>
    <scope>NUCLEOTIDE SEQUENCE [LARGE SCALE GENOMIC DNA]</scope>
    <source>
        <strain evidence="18">UBA10948</strain>
    </source>
</reference>
<dbReference type="GO" id="GO:0009252">
    <property type="term" value="P:peptidoglycan biosynthetic process"/>
    <property type="evidence" value="ECO:0007669"/>
    <property type="project" value="UniProtKB-KW"/>
</dbReference>
<evidence type="ECO:0000256" key="15">
    <source>
        <dbReference type="SAM" id="Phobius"/>
    </source>
</evidence>
<proteinExistence type="inferred from homology"/>
<evidence type="ECO:0000256" key="11">
    <source>
        <dbReference type="ARBA" id="ARBA00022989"/>
    </source>
</evidence>
<keyword evidence="10" id="KW-0573">Peptidoglycan synthesis</keyword>
<dbReference type="SUPFAM" id="SSF56601">
    <property type="entry name" value="beta-lactamase/transpeptidase-like"/>
    <property type="match status" value="1"/>
</dbReference>
<evidence type="ECO:0000256" key="8">
    <source>
        <dbReference type="ARBA" id="ARBA00022801"/>
    </source>
</evidence>
<evidence type="ECO:0000313" key="19">
    <source>
        <dbReference type="Proteomes" id="UP000263273"/>
    </source>
</evidence>
<keyword evidence="4" id="KW-1003">Cell membrane</keyword>
<evidence type="ECO:0000256" key="4">
    <source>
        <dbReference type="ARBA" id="ARBA00022475"/>
    </source>
</evidence>
<keyword evidence="8" id="KW-0378">Hydrolase</keyword>
<keyword evidence="7 15" id="KW-0812">Transmembrane</keyword>
<dbReference type="Gene3D" id="3.30.1390.30">
    <property type="entry name" value="Penicillin-binding protein 2a, domain 3"/>
    <property type="match status" value="1"/>
</dbReference>
<keyword evidence="13" id="KW-0961">Cell wall biogenesis/degradation</keyword>
<dbReference type="GO" id="GO:0009002">
    <property type="term" value="F:serine-type D-Ala-D-Ala carboxypeptidase activity"/>
    <property type="evidence" value="ECO:0007669"/>
    <property type="project" value="InterPro"/>
</dbReference>
<dbReference type="GO" id="GO:0006508">
    <property type="term" value="P:proteolysis"/>
    <property type="evidence" value="ECO:0007669"/>
    <property type="project" value="UniProtKB-KW"/>
</dbReference>
<evidence type="ECO:0000259" key="16">
    <source>
        <dbReference type="Pfam" id="PF00905"/>
    </source>
</evidence>
<feature type="domain" description="Penicillin-binding protein transpeptidase" evidence="16">
    <location>
        <begin position="272"/>
        <end position="663"/>
    </location>
</feature>
<comment type="similarity">
    <text evidence="3">Belongs to the transpeptidase family.</text>
</comment>
<evidence type="ECO:0000256" key="7">
    <source>
        <dbReference type="ARBA" id="ARBA00022692"/>
    </source>
</evidence>
<evidence type="ECO:0000313" key="18">
    <source>
        <dbReference type="EMBL" id="HBK53625.1"/>
    </source>
</evidence>
<feature type="coiled-coil region" evidence="14">
    <location>
        <begin position="672"/>
        <end position="699"/>
    </location>
</feature>
<evidence type="ECO:0000259" key="17">
    <source>
        <dbReference type="Pfam" id="PF03717"/>
    </source>
</evidence>
<evidence type="ECO:0000256" key="3">
    <source>
        <dbReference type="ARBA" id="ARBA00007171"/>
    </source>
</evidence>
<evidence type="ECO:0000256" key="6">
    <source>
        <dbReference type="ARBA" id="ARBA00022670"/>
    </source>
</evidence>